<dbReference type="AlphaFoldDB" id="A0A4Y8CLM0"/>
<proteinExistence type="predicted"/>
<evidence type="ECO:0000313" key="2">
    <source>
        <dbReference type="Proteomes" id="UP000297299"/>
    </source>
</evidence>
<gene>
    <name evidence="1" type="ORF">BOTCAL_0494g00090</name>
</gene>
<keyword evidence="2" id="KW-1185">Reference proteome</keyword>
<dbReference type="EMBL" id="PHWZ01000493">
    <property type="protein sequence ID" value="TEY38155.1"/>
    <property type="molecule type" value="Genomic_DNA"/>
</dbReference>
<comment type="caution">
    <text evidence="1">The sequence shown here is derived from an EMBL/GenBank/DDBJ whole genome shotgun (WGS) entry which is preliminary data.</text>
</comment>
<reference evidence="1 2" key="1">
    <citation type="submission" date="2017-11" db="EMBL/GenBank/DDBJ databases">
        <title>Comparative genomics of Botrytis spp.</title>
        <authorList>
            <person name="Valero-Jimenez C.A."/>
            <person name="Tapia P."/>
            <person name="Veloso J."/>
            <person name="Silva-Moreno E."/>
            <person name="Staats M."/>
            <person name="Valdes J.H."/>
            <person name="Van Kan J.A.L."/>
        </authorList>
    </citation>
    <scope>NUCLEOTIDE SEQUENCE [LARGE SCALE GENOMIC DNA]</scope>
    <source>
        <strain evidence="1 2">MUCL2830</strain>
    </source>
</reference>
<organism evidence="1 2">
    <name type="scientific">Botryotinia calthae</name>
    <dbReference type="NCBI Taxonomy" id="38488"/>
    <lineage>
        <taxon>Eukaryota</taxon>
        <taxon>Fungi</taxon>
        <taxon>Dikarya</taxon>
        <taxon>Ascomycota</taxon>
        <taxon>Pezizomycotina</taxon>
        <taxon>Leotiomycetes</taxon>
        <taxon>Helotiales</taxon>
        <taxon>Sclerotiniaceae</taxon>
        <taxon>Botryotinia</taxon>
    </lineage>
</organism>
<dbReference type="Proteomes" id="UP000297299">
    <property type="component" value="Unassembled WGS sequence"/>
</dbReference>
<sequence length="129" mass="14021">MTLGNYLHSPVKSPMDLRRRYIDMIGISRPDMKNQANATWKKISLGLSGSVGARGRPSGGQLPVAAMVIAERERTPPRAKLSYSFSERQSPASIACMSSSLKQAGGEIFPLSSYDCGFKSNHPDNMTNS</sequence>
<accession>A0A4Y8CLM0</accession>
<name>A0A4Y8CLM0_9HELO</name>
<protein>
    <submittedName>
        <fullName evidence="1">Uncharacterized protein</fullName>
    </submittedName>
</protein>
<evidence type="ECO:0000313" key="1">
    <source>
        <dbReference type="EMBL" id="TEY38155.1"/>
    </source>
</evidence>